<organism evidence="1 2">
    <name type="scientific">Lactuca sativa</name>
    <name type="common">Garden lettuce</name>
    <dbReference type="NCBI Taxonomy" id="4236"/>
    <lineage>
        <taxon>Eukaryota</taxon>
        <taxon>Viridiplantae</taxon>
        <taxon>Streptophyta</taxon>
        <taxon>Embryophyta</taxon>
        <taxon>Tracheophyta</taxon>
        <taxon>Spermatophyta</taxon>
        <taxon>Magnoliopsida</taxon>
        <taxon>eudicotyledons</taxon>
        <taxon>Gunneridae</taxon>
        <taxon>Pentapetalae</taxon>
        <taxon>asterids</taxon>
        <taxon>campanulids</taxon>
        <taxon>Asterales</taxon>
        <taxon>Asteraceae</taxon>
        <taxon>Cichorioideae</taxon>
        <taxon>Cichorieae</taxon>
        <taxon>Lactucinae</taxon>
        <taxon>Lactuca</taxon>
    </lineage>
</organism>
<name>A0A9R1WMF1_LACSA</name>
<dbReference type="EMBL" id="NBSK02000001">
    <property type="protein sequence ID" value="KAJ0228091.1"/>
    <property type="molecule type" value="Genomic_DNA"/>
</dbReference>
<evidence type="ECO:0000313" key="2">
    <source>
        <dbReference type="Proteomes" id="UP000235145"/>
    </source>
</evidence>
<dbReference type="AlphaFoldDB" id="A0A9R1WMF1"/>
<comment type="caution">
    <text evidence="1">The sequence shown here is derived from an EMBL/GenBank/DDBJ whole genome shotgun (WGS) entry which is preliminary data.</text>
</comment>
<evidence type="ECO:0000313" key="1">
    <source>
        <dbReference type="EMBL" id="KAJ0228091.1"/>
    </source>
</evidence>
<dbReference type="Proteomes" id="UP000235145">
    <property type="component" value="Unassembled WGS sequence"/>
</dbReference>
<reference evidence="1 2" key="1">
    <citation type="journal article" date="2017" name="Nat. Commun.">
        <title>Genome assembly with in vitro proximity ligation data and whole-genome triplication in lettuce.</title>
        <authorList>
            <person name="Reyes-Chin-Wo S."/>
            <person name="Wang Z."/>
            <person name="Yang X."/>
            <person name="Kozik A."/>
            <person name="Arikit S."/>
            <person name="Song C."/>
            <person name="Xia L."/>
            <person name="Froenicke L."/>
            <person name="Lavelle D.O."/>
            <person name="Truco M.J."/>
            <person name="Xia R."/>
            <person name="Zhu S."/>
            <person name="Xu C."/>
            <person name="Xu H."/>
            <person name="Xu X."/>
            <person name="Cox K."/>
            <person name="Korf I."/>
            <person name="Meyers B.C."/>
            <person name="Michelmore R.W."/>
        </authorList>
    </citation>
    <scope>NUCLEOTIDE SEQUENCE [LARGE SCALE GENOMIC DNA]</scope>
    <source>
        <strain evidence="2">cv. Salinas</strain>
        <tissue evidence="1">Seedlings</tissue>
    </source>
</reference>
<accession>A0A9R1WMF1</accession>
<protein>
    <submittedName>
        <fullName evidence="1">Uncharacterized protein</fullName>
    </submittedName>
</protein>
<sequence>MSPLKLSLGWRTCSWFDIEGPVKMQPMAAVEEKVLHCLGLTNLDFSNSSSMRIDVLGIASEESEIEMYYMLNWITDGSKGHGVIMCMMEKKKEKKRCVRLLQVMELHHWSTSHWISDYNRKQMANCALGQGY</sequence>
<keyword evidence="2" id="KW-1185">Reference proteome</keyword>
<proteinExistence type="predicted"/>
<gene>
    <name evidence="1" type="ORF">LSAT_V11C100040500</name>
</gene>